<dbReference type="EMBL" id="RKMK01000008">
    <property type="protein sequence ID" value="RXG99376.1"/>
    <property type="molecule type" value="Genomic_DNA"/>
</dbReference>
<evidence type="ECO:0000256" key="1">
    <source>
        <dbReference type="ARBA" id="ARBA00001968"/>
    </source>
</evidence>
<comment type="caution">
    <text evidence="6">The sequence shown here is derived from an EMBL/GenBank/DDBJ whole genome shotgun (WGS) entry which is preliminary data.</text>
</comment>
<comment type="cofactor">
    <cofactor evidence="1">
        <name>a divalent metal cation</name>
        <dbReference type="ChEBI" id="CHEBI:60240"/>
    </cofactor>
</comment>
<feature type="binding site" evidence="5">
    <location>
        <begin position="97"/>
        <end position="100"/>
    </location>
    <ligand>
        <name>substrate</name>
    </ligand>
</feature>
<evidence type="ECO:0000256" key="5">
    <source>
        <dbReference type="PIRSR" id="PIRSR605493-1"/>
    </source>
</evidence>
<dbReference type="Gene3D" id="3.50.30.40">
    <property type="entry name" value="Ribonuclease E inhibitor RraA/RraA-like"/>
    <property type="match status" value="1"/>
</dbReference>
<dbReference type="SUPFAM" id="SSF89562">
    <property type="entry name" value="RraA-like"/>
    <property type="match status" value="1"/>
</dbReference>
<feature type="binding site" evidence="5">
    <location>
        <position position="120"/>
    </location>
    <ligand>
        <name>Mg(2+)</name>
        <dbReference type="ChEBI" id="CHEBI:18420"/>
    </ligand>
</feature>
<keyword evidence="5" id="KW-0479">Metal-binding</keyword>
<accession>A0A4Q0QQQ6</accession>
<dbReference type="PANTHER" id="PTHR33254:SF4">
    <property type="entry name" value="4-HYDROXY-4-METHYL-2-OXOGLUTARATE ALDOLASE 3-RELATED"/>
    <property type="match status" value="1"/>
</dbReference>
<dbReference type="InterPro" id="IPR036704">
    <property type="entry name" value="RraA/RraA-like_sf"/>
</dbReference>
<sequence>MSVGFRILKRQRKVATEIVERFARLPVANVSDGMSRMTAAGARLRPMHQAGGMAGVALTVKTRPGDNLMLHKAMAIAEPGDVIVVDAGGDLTNALFGEMMLTRIIKSGLAGIVIDGAVRDAGFIRGQSFPVFAAGVTHRGPYKNGPGEINVPIAIDGMVIEPGDLIIGDDDGLLCVPFDDVDEVLKAATAKYEAEQKQLENIKVGTHNADWVDKALHELNCEGLD</sequence>
<reference evidence="6 7" key="1">
    <citation type="submission" date="2018-11" db="EMBL/GenBank/DDBJ databases">
        <title>Bradyrhizobium sp. nov., isolated from effective nodules of peanut in China.</title>
        <authorList>
            <person name="Li Y."/>
        </authorList>
    </citation>
    <scope>NUCLEOTIDE SEQUENCE [LARGE SCALE GENOMIC DNA]</scope>
    <source>
        <strain evidence="6 7">CCBAU 51770</strain>
    </source>
</reference>
<keyword evidence="5" id="KW-0460">Magnesium</keyword>
<organism evidence="6 7">
    <name type="scientific">Bradyrhizobium zhanjiangense</name>
    <dbReference type="NCBI Taxonomy" id="1325107"/>
    <lineage>
        <taxon>Bacteria</taxon>
        <taxon>Pseudomonadati</taxon>
        <taxon>Pseudomonadota</taxon>
        <taxon>Alphaproteobacteria</taxon>
        <taxon>Hyphomicrobiales</taxon>
        <taxon>Nitrobacteraceae</taxon>
        <taxon>Bradyrhizobium</taxon>
    </lineage>
</organism>
<feature type="binding site" evidence="5">
    <location>
        <position position="119"/>
    </location>
    <ligand>
        <name>substrate</name>
    </ligand>
</feature>
<gene>
    <name evidence="6" type="ORF">EAS61_11835</name>
</gene>
<dbReference type="PANTHER" id="PTHR33254">
    <property type="entry name" value="4-HYDROXY-4-METHYL-2-OXOGLUTARATE ALDOLASE 3-RELATED"/>
    <property type="match status" value="1"/>
</dbReference>
<evidence type="ECO:0000256" key="4">
    <source>
        <dbReference type="ARBA" id="ARBA00030169"/>
    </source>
</evidence>
<evidence type="ECO:0000313" key="6">
    <source>
        <dbReference type="EMBL" id="RXG99376.1"/>
    </source>
</evidence>
<evidence type="ECO:0000256" key="2">
    <source>
        <dbReference type="ARBA" id="ARBA00016549"/>
    </source>
</evidence>
<protein>
    <recommendedName>
        <fullName evidence="2">Putative 4-hydroxy-4-methyl-2-oxoglutarate aldolase</fullName>
    </recommendedName>
    <alternativeName>
        <fullName evidence="3">Regulator of ribonuclease activity homolog</fullName>
    </alternativeName>
    <alternativeName>
        <fullName evidence="4">RraA-like protein</fullName>
    </alternativeName>
</protein>
<dbReference type="RefSeq" id="WP_128933713.1">
    <property type="nucleotide sequence ID" value="NZ_CP022221.1"/>
</dbReference>
<name>A0A4Q0QQQ6_9BRAD</name>
<dbReference type="CDD" id="cd16841">
    <property type="entry name" value="RraA_family"/>
    <property type="match status" value="1"/>
</dbReference>
<dbReference type="Proteomes" id="UP000290174">
    <property type="component" value="Unassembled WGS sequence"/>
</dbReference>
<dbReference type="AlphaFoldDB" id="A0A4Q0QQQ6"/>
<evidence type="ECO:0000313" key="7">
    <source>
        <dbReference type="Proteomes" id="UP000290174"/>
    </source>
</evidence>
<dbReference type="InterPro" id="IPR005493">
    <property type="entry name" value="RraA/RraA-like"/>
</dbReference>
<dbReference type="Pfam" id="PF03737">
    <property type="entry name" value="RraA-like"/>
    <property type="match status" value="1"/>
</dbReference>
<evidence type="ECO:0000256" key="3">
    <source>
        <dbReference type="ARBA" id="ARBA00029596"/>
    </source>
</evidence>
<dbReference type="NCBIfam" id="NF004850">
    <property type="entry name" value="PRK06201.1"/>
    <property type="match status" value="1"/>
</dbReference>
<dbReference type="GO" id="GO:0046872">
    <property type="term" value="F:metal ion binding"/>
    <property type="evidence" value="ECO:0007669"/>
    <property type="project" value="UniProtKB-KW"/>
</dbReference>
<comment type="cofactor">
    <cofactor evidence="5">
        <name>Mg(2+)</name>
        <dbReference type="ChEBI" id="CHEBI:18420"/>
    </cofactor>
</comment>
<proteinExistence type="predicted"/>